<evidence type="ECO:0000313" key="3">
    <source>
        <dbReference type="Proteomes" id="UP000799779"/>
    </source>
</evidence>
<gene>
    <name evidence="2" type="ORF">P154DRAFT_139512</name>
</gene>
<keyword evidence="1" id="KW-0812">Transmembrane</keyword>
<feature type="transmembrane region" description="Helical" evidence="1">
    <location>
        <begin position="40"/>
        <end position="60"/>
    </location>
</feature>
<feature type="transmembrane region" description="Helical" evidence="1">
    <location>
        <begin position="80"/>
        <end position="102"/>
    </location>
</feature>
<dbReference type="Proteomes" id="UP000799779">
    <property type="component" value="Unassembled WGS sequence"/>
</dbReference>
<organism evidence="2 3">
    <name type="scientific">Amniculicola lignicola CBS 123094</name>
    <dbReference type="NCBI Taxonomy" id="1392246"/>
    <lineage>
        <taxon>Eukaryota</taxon>
        <taxon>Fungi</taxon>
        <taxon>Dikarya</taxon>
        <taxon>Ascomycota</taxon>
        <taxon>Pezizomycotina</taxon>
        <taxon>Dothideomycetes</taxon>
        <taxon>Pleosporomycetidae</taxon>
        <taxon>Pleosporales</taxon>
        <taxon>Amniculicolaceae</taxon>
        <taxon>Amniculicola</taxon>
    </lineage>
</organism>
<evidence type="ECO:0000256" key="1">
    <source>
        <dbReference type="SAM" id="Phobius"/>
    </source>
</evidence>
<accession>A0A6A5WKT2</accession>
<protein>
    <submittedName>
        <fullName evidence="2">Uncharacterized protein</fullName>
    </submittedName>
</protein>
<evidence type="ECO:0000313" key="2">
    <source>
        <dbReference type="EMBL" id="KAF2002473.1"/>
    </source>
</evidence>
<proteinExistence type="predicted"/>
<dbReference type="AlphaFoldDB" id="A0A6A5WKT2"/>
<keyword evidence="1" id="KW-1133">Transmembrane helix</keyword>
<keyword evidence="1" id="KW-0472">Membrane</keyword>
<sequence length="103" mass="11728">MPCHVITDMTDHGMKQFAACIHIYTTYVYNRFRPSVHLHFYTPNLSIAVLFHLIISRIGYPIKSLRSTCSMVSICPSIHLPTCSPTLLSLCFIPLLVCSFFHP</sequence>
<keyword evidence="3" id="KW-1185">Reference proteome</keyword>
<reference evidence="2" key="1">
    <citation type="journal article" date="2020" name="Stud. Mycol.">
        <title>101 Dothideomycetes genomes: a test case for predicting lifestyles and emergence of pathogens.</title>
        <authorList>
            <person name="Haridas S."/>
            <person name="Albert R."/>
            <person name="Binder M."/>
            <person name="Bloem J."/>
            <person name="Labutti K."/>
            <person name="Salamov A."/>
            <person name="Andreopoulos B."/>
            <person name="Baker S."/>
            <person name="Barry K."/>
            <person name="Bills G."/>
            <person name="Bluhm B."/>
            <person name="Cannon C."/>
            <person name="Castanera R."/>
            <person name="Culley D."/>
            <person name="Daum C."/>
            <person name="Ezra D."/>
            <person name="Gonzalez J."/>
            <person name="Henrissat B."/>
            <person name="Kuo A."/>
            <person name="Liang C."/>
            <person name="Lipzen A."/>
            <person name="Lutzoni F."/>
            <person name="Magnuson J."/>
            <person name="Mondo S."/>
            <person name="Nolan M."/>
            <person name="Ohm R."/>
            <person name="Pangilinan J."/>
            <person name="Park H.-J."/>
            <person name="Ramirez L."/>
            <person name="Alfaro M."/>
            <person name="Sun H."/>
            <person name="Tritt A."/>
            <person name="Yoshinaga Y."/>
            <person name="Zwiers L.-H."/>
            <person name="Turgeon B."/>
            <person name="Goodwin S."/>
            <person name="Spatafora J."/>
            <person name="Crous P."/>
            <person name="Grigoriev I."/>
        </authorList>
    </citation>
    <scope>NUCLEOTIDE SEQUENCE</scope>
    <source>
        <strain evidence="2">CBS 123094</strain>
    </source>
</reference>
<dbReference type="EMBL" id="ML977577">
    <property type="protein sequence ID" value="KAF2002473.1"/>
    <property type="molecule type" value="Genomic_DNA"/>
</dbReference>
<name>A0A6A5WKT2_9PLEO</name>